<organism evidence="2 3">
    <name type="scientific">Papaver nudicaule</name>
    <name type="common">Iceland poppy</name>
    <dbReference type="NCBI Taxonomy" id="74823"/>
    <lineage>
        <taxon>Eukaryota</taxon>
        <taxon>Viridiplantae</taxon>
        <taxon>Streptophyta</taxon>
        <taxon>Embryophyta</taxon>
        <taxon>Tracheophyta</taxon>
        <taxon>Spermatophyta</taxon>
        <taxon>Magnoliopsida</taxon>
        <taxon>Ranunculales</taxon>
        <taxon>Papaveraceae</taxon>
        <taxon>Papaveroideae</taxon>
        <taxon>Papaver</taxon>
    </lineage>
</organism>
<gene>
    <name evidence="2" type="ORF">MKW94_019550</name>
</gene>
<protein>
    <submittedName>
        <fullName evidence="2">Uncharacterized protein</fullName>
    </submittedName>
</protein>
<sequence length="321" mass="37467">MPSLLSTLENLIEIAKEIREIIKPKHLEAMKKCPFWSFYEPFHEGRIKEEDMKRKQKGLEFILNSFNPVKEVFVIEGKEFKSTVEQLAVIFGLHRTTTTRNPKPQIKNAARVFRETYLKGERIRKKDIKKYLYATAEDENKQDDFIKLLVLYFCVEVFFPFENGTILPMEFFNYVFVMDTVSWPDLIHSYLMKALKDAKKPIKSLRGCTVYILFWFAEVTHFTSKYEGEQGESKPRFARWNIKELAEKIANKGMTTLRQDLTGSFVDPLDDGEQSLITPVEIHQVNPDRIGGGGRMGKDRERVEDRELSPDRDAAHNLEDL</sequence>
<feature type="non-terminal residue" evidence="2">
    <location>
        <position position="1"/>
    </location>
</feature>
<proteinExistence type="predicted"/>
<comment type="caution">
    <text evidence="2">The sequence shown here is derived from an EMBL/GenBank/DDBJ whole genome shotgun (WGS) entry which is preliminary data.</text>
</comment>
<reference evidence="2" key="1">
    <citation type="submission" date="2022-03" db="EMBL/GenBank/DDBJ databases">
        <title>A functionally conserved STORR gene fusion in Papaver species that diverged 16.8 million years ago.</title>
        <authorList>
            <person name="Catania T."/>
        </authorList>
    </citation>
    <scope>NUCLEOTIDE SEQUENCE</scope>
    <source>
        <strain evidence="2">S-191538</strain>
    </source>
</reference>
<evidence type="ECO:0000313" key="2">
    <source>
        <dbReference type="EMBL" id="MCL7045584.1"/>
    </source>
</evidence>
<evidence type="ECO:0000256" key="1">
    <source>
        <dbReference type="SAM" id="MobiDB-lite"/>
    </source>
</evidence>
<keyword evidence="3" id="KW-1185">Reference proteome</keyword>
<accession>A0AA42AZG3</accession>
<dbReference type="AlphaFoldDB" id="A0AA42AZG3"/>
<evidence type="ECO:0000313" key="3">
    <source>
        <dbReference type="Proteomes" id="UP001177140"/>
    </source>
</evidence>
<dbReference type="EMBL" id="JAJJMA010271423">
    <property type="protein sequence ID" value="MCL7045584.1"/>
    <property type="molecule type" value="Genomic_DNA"/>
</dbReference>
<name>A0AA42AZG3_PAPNU</name>
<feature type="compositionally biased region" description="Basic and acidic residues" evidence="1">
    <location>
        <begin position="296"/>
        <end position="321"/>
    </location>
</feature>
<dbReference type="Proteomes" id="UP001177140">
    <property type="component" value="Unassembled WGS sequence"/>
</dbReference>
<feature type="region of interest" description="Disordered" evidence="1">
    <location>
        <begin position="287"/>
        <end position="321"/>
    </location>
</feature>